<dbReference type="PANTHER" id="PTHR22916:SF3">
    <property type="entry name" value="UDP-GLCNAC:BETAGAL BETA-1,3-N-ACETYLGLUCOSAMINYLTRANSFERASE-LIKE PROTEIN 1"/>
    <property type="match status" value="1"/>
</dbReference>
<dbReference type="SUPFAM" id="SSF53448">
    <property type="entry name" value="Nucleotide-diphospho-sugar transferases"/>
    <property type="match status" value="1"/>
</dbReference>
<organism evidence="2">
    <name type="scientific">Escherichia coli</name>
    <dbReference type="NCBI Taxonomy" id="562"/>
    <lineage>
        <taxon>Bacteria</taxon>
        <taxon>Pseudomonadati</taxon>
        <taxon>Pseudomonadota</taxon>
        <taxon>Gammaproteobacteria</taxon>
        <taxon>Enterobacterales</taxon>
        <taxon>Enterobacteriaceae</taxon>
        <taxon>Escherichia</taxon>
    </lineage>
</organism>
<dbReference type="GO" id="GO:0016758">
    <property type="term" value="F:hexosyltransferase activity"/>
    <property type="evidence" value="ECO:0007669"/>
    <property type="project" value="UniProtKB-ARBA"/>
</dbReference>
<proteinExistence type="predicted"/>
<reference evidence="2" key="1">
    <citation type="journal article" date="2014" name="DNA Res.">
        <title>A complete view of the genetic diversity of the Escherichia coli O-antigen biosynthesis gene cluster.</title>
        <authorList>
            <person name="Iguchi A."/>
            <person name="Iyoda S."/>
            <person name="Kikuchi T."/>
            <person name="Ogura Y."/>
            <person name="Katsura K."/>
            <person name="Ohnishi M."/>
            <person name="Hayashi T."/>
            <person name="Thomson N.R."/>
        </authorList>
    </citation>
    <scope>NUCLEOTIDE SEQUENCE</scope>
    <source>
        <strain evidence="2">93404-41</strain>
    </source>
</reference>
<dbReference type="Pfam" id="PF00535">
    <property type="entry name" value="Glycos_transf_2"/>
    <property type="match status" value="1"/>
</dbReference>
<feature type="domain" description="Glycosyltransferase 2-like" evidence="1">
    <location>
        <begin position="11"/>
        <end position="137"/>
    </location>
</feature>
<name>A0A0A8J322_ECOLX</name>
<evidence type="ECO:0000313" key="2">
    <source>
        <dbReference type="EMBL" id="BAQ00596.1"/>
    </source>
</evidence>
<protein>
    <submittedName>
        <fullName evidence="2">Putative glycosyltransferase</fullName>
    </submittedName>
</protein>
<dbReference type="AlphaFoldDB" id="A0A0A8J322"/>
<dbReference type="InterPro" id="IPR029044">
    <property type="entry name" value="Nucleotide-diphossugar_trans"/>
</dbReference>
<dbReference type="Gene3D" id="3.90.550.10">
    <property type="entry name" value="Spore Coat Polysaccharide Biosynthesis Protein SpsA, Chain A"/>
    <property type="match status" value="1"/>
</dbReference>
<keyword evidence="2" id="KW-0808">Transferase</keyword>
<evidence type="ECO:0000259" key="1">
    <source>
        <dbReference type="Pfam" id="PF00535"/>
    </source>
</evidence>
<dbReference type="EMBL" id="AB811598">
    <property type="protein sequence ID" value="BAQ00596.1"/>
    <property type="molecule type" value="Genomic_DNA"/>
</dbReference>
<dbReference type="PANTHER" id="PTHR22916">
    <property type="entry name" value="GLYCOSYLTRANSFERASE"/>
    <property type="match status" value="1"/>
</dbReference>
<dbReference type="InterPro" id="IPR001173">
    <property type="entry name" value="Glyco_trans_2-like"/>
</dbReference>
<accession>A0A0A8J322</accession>
<sequence length="318" mass="37235">MGLNMNRDKVTVLLPVYNCESYVDECIKSIRDQTYKNLEILIINDGSNDGSEHIILKHAKQDERIIYIHQPNRGLIETLNYGLDIATGKYIARIDADDVCLPNRIESQYLHMEATKADICGGNYYEINDSGDIIRKRFVPFDRVCMELSLVSRVPFAHPTVMFRNSFLIENNVRYRKNANVYAEDLELWCRLKNLGASFSNTKDFLIKYRVLNTSLSRLNKQKIFFDSMRFTTEYYIKHHEYLLGLLLNEGMAASLNPEEEEIVLSFIYKEILFKHNLSVLYLLRKFKFKQAIKSLLRELKHYKYRKVIIGVTSESIL</sequence>
<dbReference type="CDD" id="cd00761">
    <property type="entry name" value="Glyco_tranf_GTA_type"/>
    <property type="match status" value="1"/>
</dbReference>